<name>A0A5P8M4G9_9LACO</name>
<gene>
    <name evidence="2" type="ORF">D1010_06925</name>
</gene>
<keyword evidence="1" id="KW-0812">Transmembrane</keyword>
<organism evidence="2 3">
    <name type="scientific">Schleiferilactobacillus harbinensis</name>
    <dbReference type="NCBI Taxonomy" id="304207"/>
    <lineage>
        <taxon>Bacteria</taxon>
        <taxon>Bacillati</taxon>
        <taxon>Bacillota</taxon>
        <taxon>Bacilli</taxon>
        <taxon>Lactobacillales</taxon>
        <taxon>Lactobacillaceae</taxon>
        <taxon>Schleiferilactobacillus</taxon>
    </lineage>
</organism>
<accession>A0A5P8M4G9</accession>
<keyword evidence="1" id="KW-1133">Transmembrane helix</keyword>
<dbReference type="KEGG" id="lhb:D1010_06925"/>
<keyword evidence="1" id="KW-0472">Membrane</keyword>
<sequence length="104" mass="11833">MKITTYLLQPGIKTLLLVFAKARRWLCSTMIFISALAAASMIIYLATVRILYNGHPERVIFTTPAAARYLARHVLAPHKKYRCGRKMKYSIEIIRGVPARLGKE</sequence>
<protein>
    <submittedName>
        <fullName evidence="2">Uncharacterized protein</fullName>
    </submittedName>
</protein>
<proteinExistence type="predicted"/>
<evidence type="ECO:0000313" key="2">
    <source>
        <dbReference type="EMBL" id="QFR23155.1"/>
    </source>
</evidence>
<dbReference type="AlphaFoldDB" id="A0A5P8M4G9"/>
<reference evidence="2 3" key="1">
    <citation type="submission" date="2019-10" db="EMBL/GenBank/DDBJ databases">
        <title>The completed genome of Lactobacillus harbinensis M1.</title>
        <authorList>
            <person name="Zheng Y."/>
        </authorList>
    </citation>
    <scope>NUCLEOTIDE SEQUENCE [LARGE SCALE GENOMIC DNA]</scope>
    <source>
        <strain evidence="2 3">M1</strain>
    </source>
</reference>
<evidence type="ECO:0000313" key="3">
    <source>
        <dbReference type="Proteomes" id="UP000326779"/>
    </source>
</evidence>
<dbReference type="Proteomes" id="UP000326779">
    <property type="component" value="Chromosome"/>
</dbReference>
<feature type="transmembrane region" description="Helical" evidence="1">
    <location>
        <begin position="31"/>
        <end position="52"/>
    </location>
</feature>
<dbReference type="EMBL" id="CP045143">
    <property type="protein sequence ID" value="QFR23155.1"/>
    <property type="molecule type" value="Genomic_DNA"/>
</dbReference>
<evidence type="ECO:0000256" key="1">
    <source>
        <dbReference type="SAM" id="Phobius"/>
    </source>
</evidence>
<dbReference type="RefSeq" id="WP_152260572.1">
    <property type="nucleotide sequence ID" value="NZ_CP045143.1"/>
</dbReference>